<dbReference type="GO" id="GO:0043565">
    <property type="term" value="F:sequence-specific DNA binding"/>
    <property type="evidence" value="ECO:0007669"/>
    <property type="project" value="InterPro"/>
</dbReference>
<evidence type="ECO:0000313" key="6">
    <source>
        <dbReference type="Proteomes" id="UP000824229"/>
    </source>
</evidence>
<dbReference type="CDD" id="cd02208">
    <property type="entry name" value="cupin_RmlC-like"/>
    <property type="match status" value="1"/>
</dbReference>
<proteinExistence type="predicted"/>
<dbReference type="SUPFAM" id="SSF46689">
    <property type="entry name" value="Homeodomain-like"/>
    <property type="match status" value="2"/>
</dbReference>
<keyword evidence="2" id="KW-0238">DNA-binding</keyword>
<dbReference type="PANTHER" id="PTHR43280:SF28">
    <property type="entry name" value="HTH-TYPE TRANSCRIPTIONAL ACTIVATOR RHAS"/>
    <property type="match status" value="1"/>
</dbReference>
<dbReference type="InterPro" id="IPR018060">
    <property type="entry name" value="HTH_AraC"/>
</dbReference>
<evidence type="ECO:0000259" key="4">
    <source>
        <dbReference type="PROSITE" id="PS01124"/>
    </source>
</evidence>
<evidence type="ECO:0000256" key="1">
    <source>
        <dbReference type="ARBA" id="ARBA00023015"/>
    </source>
</evidence>
<dbReference type="PANTHER" id="PTHR43280">
    <property type="entry name" value="ARAC-FAMILY TRANSCRIPTIONAL REGULATOR"/>
    <property type="match status" value="1"/>
</dbReference>
<organism evidence="5 6">
    <name type="scientific">Candidatus Cellulosilyticum pullistercoris</name>
    <dbReference type="NCBI Taxonomy" id="2838521"/>
    <lineage>
        <taxon>Bacteria</taxon>
        <taxon>Bacillati</taxon>
        <taxon>Bacillota</taxon>
        <taxon>Clostridia</taxon>
        <taxon>Lachnospirales</taxon>
        <taxon>Cellulosilyticaceae</taxon>
        <taxon>Cellulosilyticum</taxon>
    </lineage>
</organism>
<dbReference type="AlphaFoldDB" id="A0A9E2KD39"/>
<evidence type="ECO:0000256" key="2">
    <source>
        <dbReference type="ARBA" id="ARBA00023125"/>
    </source>
</evidence>
<dbReference type="InterPro" id="IPR009057">
    <property type="entry name" value="Homeodomain-like_sf"/>
</dbReference>
<dbReference type="SUPFAM" id="SSF51182">
    <property type="entry name" value="RmlC-like cupins"/>
    <property type="match status" value="1"/>
</dbReference>
<dbReference type="Pfam" id="PF12833">
    <property type="entry name" value="HTH_18"/>
    <property type="match status" value="1"/>
</dbReference>
<dbReference type="Proteomes" id="UP000824229">
    <property type="component" value="Unassembled WGS sequence"/>
</dbReference>
<dbReference type="InterPro" id="IPR014710">
    <property type="entry name" value="RmlC-like_jellyroll"/>
</dbReference>
<feature type="domain" description="HTH araC/xylS-type" evidence="4">
    <location>
        <begin position="195"/>
        <end position="293"/>
    </location>
</feature>
<reference evidence="5" key="1">
    <citation type="journal article" date="2021" name="PeerJ">
        <title>Extensive microbial diversity within the chicken gut microbiome revealed by metagenomics and culture.</title>
        <authorList>
            <person name="Gilroy R."/>
            <person name="Ravi A."/>
            <person name="Getino M."/>
            <person name="Pursley I."/>
            <person name="Horton D.L."/>
            <person name="Alikhan N.F."/>
            <person name="Baker D."/>
            <person name="Gharbi K."/>
            <person name="Hall N."/>
            <person name="Watson M."/>
            <person name="Adriaenssens E.M."/>
            <person name="Foster-Nyarko E."/>
            <person name="Jarju S."/>
            <person name="Secka A."/>
            <person name="Antonio M."/>
            <person name="Oren A."/>
            <person name="Chaudhuri R.R."/>
            <person name="La Ragione R."/>
            <person name="Hildebrand F."/>
            <person name="Pallen M.J."/>
        </authorList>
    </citation>
    <scope>NUCLEOTIDE SEQUENCE</scope>
    <source>
        <strain evidence="5">B5-657</strain>
    </source>
</reference>
<dbReference type="PROSITE" id="PS01124">
    <property type="entry name" value="HTH_ARAC_FAMILY_2"/>
    <property type="match status" value="1"/>
</dbReference>
<dbReference type="InterPro" id="IPR013096">
    <property type="entry name" value="Cupin_2"/>
</dbReference>
<name>A0A9E2KD39_9FIRM</name>
<protein>
    <submittedName>
        <fullName evidence="5">AraC family transcriptional regulator</fullName>
    </submittedName>
</protein>
<comment type="caution">
    <text evidence="5">The sequence shown here is derived from an EMBL/GenBank/DDBJ whole genome shotgun (WGS) entry which is preliminary data.</text>
</comment>
<dbReference type="EMBL" id="JAHLFQ010000124">
    <property type="protein sequence ID" value="MBU3804221.1"/>
    <property type="molecule type" value="Genomic_DNA"/>
</dbReference>
<dbReference type="InterPro" id="IPR011051">
    <property type="entry name" value="RmlC_Cupin_sf"/>
</dbReference>
<keyword evidence="3" id="KW-0804">Transcription</keyword>
<dbReference type="InterPro" id="IPR020449">
    <property type="entry name" value="Tscrpt_reg_AraC-type_HTH"/>
</dbReference>
<dbReference type="SMART" id="SM00342">
    <property type="entry name" value="HTH_ARAC"/>
    <property type="match status" value="1"/>
</dbReference>
<sequence length="295" mass="34011">MLSDELHKSSLYKNETFPFTMFTVNRNDCIPPGPGYHYLHWHEALQFTLVTSGTVSMQVSGTHYELKAGDAIFINSGLLHMTSHISKSGEYVSFNFPTKLLSFFSGSQLELDYILPFTTNYCFPAQILTNDVPWQTHIIEKLWSLRKLCLDEETYAKNYEISISLTEIWLLLIRSVKDSLIKVSQNSIKKQENLQAMLAFIHSNYMKEVTLEDIAKTVHISNGECCRSFKNTIHMTPYDYLILFRLNKGADLLKETNYSVTTIAGMVGFNDVSHFIQSFKKKMKMTPTQYRKSFQ</sequence>
<reference evidence="5" key="2">
    <citation type="submission" date="2021-04" db="EMBL/GenBank/DDBJ databases">
        <authorList>
            <person name="Gilroy R."/>
        </authorList>
    </citation>
    <scope>NUCLEOTIDE SEQUENCE</scope>
    <source>
        <strain evidence="5">B5-657</strain>
    </source>
</reference>
<gene>
    <name evidence="5" type="ORF">H9872_05660</name>
</gene>
<dbReference type="Gene3D" id="1.10.10.60">
    <property type="entry name" value="Homeodomain-like"/>
    <property type="match status" value="2"/>
</dbReference>
<dbReference type="Gene3D" id="2.60.120.10">
    <property type="entry name" value="Jelly Rolls"/>
    <property type="match status" value="1"/>
</dbReference>
<dbReference type="PRINTS" id="PR00032">
    <property type="entry name" value="HTHARAC"/>
</dbReference>
<dbReference type="GO" id="GO:0003700">
    <property type="term" value="F:DNA-binding transcription factor activity"/>
    <property type="evidence" value="ECO:0007669"/>
    <property type="project" value="InterPro"/>
</dbReference>
<keyword evidence="1" id="KW-0805">Transcription regulation</keyword>
<evidence type="ECO:0000256" key="3">
    <source>
        <dbReference type="ARBA" id="ARBA00023163"/>
    </source>
</evidence>
<evidence type="ECO:0000313" key="5">
    <source>
        <dbReference type="EMBL" id="MBU3804221.1"/>
    </source>
</evidence>
<accession>A0A9E2KD39</accession>
<dbReference type="Pfam" id="PF07883">
    <property type="entry name" value="Cupin_2"/>
    <property type="match status" value="1"/>
</dbReference>